<dbReference type="Gene3D" id="1.10.1070.11">
    <property type="entry name" value="Phosphatidylinositol 3-/4-kinase, catalytic domain"/>
    <property type="match status" value="1"/>
</dbReference>
<keyword evidence="18" id="KW-0539">Nucleus</keyword>
<evidence type="ECO:0000256" key="21">
    <source>
        <dbReference type="SAM" id="MobiDB-lite"/>
    </source>
</evidence>
<gene>
    <name evidence="23" type="ORF">L5515_000277</name>
</gene>
<keyword evidence="9" id="KW-0547">Nucleotide-binding</keyword>
<dbReference type="GO" id="GO:0016303">
    <property type="term" value="F:1-phosphatidylinositol-3-kinase activity"/>
    <property type="evidence" value="ECO:0007669"/>
    <property type="project" value="UniProtKB-EC"/>
</dbReference>
<reference evidence="23 24" key="1">
    <citation type="submission" date="2022-04" db="EMBL/GenBank/DDBJ databases">
        <title>Chromosome-level reference genomes for two strains of Caenorhabditis briggsae: an improved platform for comparative genomics.</title>
        <authorList>
            <person name="Stevens L."/>
            <person name="Andersen E."/>
        </authorList>
    </citation>
    <scope>NUCLEOTIDE SEQUENCE [LARGE SCALE GENOMIC DNA]</scope>
    <source>
        <strain evidence="23">VX34</strain>
        <tissue evidence="23">Whole-organism</tissue>
    </source>
</reference>
<evidence type="ECO:0000256" key="7">
    <source>
        <dbReference type="ARBA" id="ARBA00022723"/>
    </source>
</evidence>
<evidence type="ECO:0000256" key="8">
    <source>
        <dbReference type="ARBA" id="ARBA00022737"/>
    </source>
</evidence>
<dbReference type="FunFam" id="2.60.40.150:FF:000372">
    <property type="entry name" value="Phosphatidylinositol 3-kinase catalytic subunit type 3"/>
    <property type="match status" value="1"/>
</dbReference>
<evidence type="ECO:0000256" key="10">
    <source>
        <dbReference type="ARBA" id="ARBA00022771"/>
    </source>
</evidence>
<dbReference type="PROSITE" id="PS00915">
    <property type="entry name" value="PI3_4_KINASE_1"/>
    <property type="match status" value="1"/>
</dbReference>
<dbReference type="SUPFAM" id="SSF49562">
    <property type="entry name" value="C2 domain (Calcium/lipid-binding domain, CaLB)"/>
    <property type="match status" value="1"/>
</dbReference>
<dbReference type="Gene3D" id="3.30.160.60">
    <property type="entry name" value="Classic Zinc Finger"/>
    <property type="match status" value="5"/>
</dbReference>
<feature type="region of interest" description="Disordered" evidence="21">
    <location>
        <begin position="1044"/>
        <end position="1065"/>
    </location>
</feature>
<evidence type="ECO:0000256" key="4">
    <source>
        <dbReference type="ARBA" id="ARBA00012073"/>
    </source>
</evidence>
<evidence type="ECO:0000256" key="2">
    <source>
        <dbReference type="ARBA" id="ARBA00004123"/>
    </source>
</evidence>
<dbReference type="SUPFAM" id="SSF48371">
    <property type="entry name" value="ARM repeat"/>
    <property type="match status" value="1"/>
</dbReference>
<dbReference type="SMART" id="SM00142">
    <property type="entry name" value="PI3K_C2"/>
    <property type="match status" value="1"/>
</dbReference>
<feature type="domain" description="C2H2-type" evidence="22">
    <location>
        <begin position="999"/>
        <end position="1020"/>
    </location>
</feature>
<feature type="domain" description="C2H2-type" evidence="22">
    <location>
        <begin position="1286"/>
        <end position="1309"/>
    </location>
</feature>
<name>A0AAE9J213_CAEBR</name>
<dbReference type="InterPro" id="IPR011009">
    <property type="entry name" value="Kinase-like_dom_sf"/>
</dbReference>
<protein>
    <recommendedName>
        <fullName evidence="5">Phosphatidylinositol 3-kinase catalytic subunit type 3</fullName>
        <ecNumber evidence="4">2.7.1.137</ecNumber>
    </recommendedName>
    <alternativeName>
        <fullName evidence="19">Phosphoinositide-3-kinase class 3</fullName>
    </alternativeName>
</protein>
<evidence type="ECO:0000256" key="11">
    <source>
        <dbReference type="ARBA" id="ARBA00022777"/>
    </source>
</evidence>
<keyword evidence="11" id="KW-0418">Kinase</keyword>
<evidence type="ECO:0000256" key="20">
    <source>
        <dbReference type="SAM" id="Coils"/>
    </source>
</evidence>
<dbReference type="FunFam" id="1.25.40.70:FF:000036">
    <property type="entry name" value="Phosphatidylinositol 3-kinase catalytic subunit type 3"/>
    <property type="match status" value="1"/>
</dbReference>
<evidence type="ECO:0000259" key="22">
    <source>
        <dbReference type="PROSITE" id="PS00028"/>
    </source>
</evidence>
<comment type="subcellular location">
    <subcellularLocation>
        <location evidence="3">Endomembrane system</location>
        <topology evidence="3">Peripheral membrane protein</topology>
    </subcellularLocation>
    <subcellularLocation>
        <location evidence="2">Nucleus</location>
    </subcellularLocation>
</comment>
<keyword evidence="24" id="KW-1185">Reference proteome</keyword>
<dbReference type="InterPro" id="IPR000403">
    <property type="entry name" value="PI3/4_kinase_cat_dom"/>
</dbReference>
<dbReference type="InterPro" id="IPR002420">
    <property type="entry name" value="PI3K-type_C2_dom"/>
</dbReference>
<feature type="compositionally biased region" description="Polar residues" evidence="21">
    <location>
        <begin position="1102"/>
        <end position="1115"/>
    </location>
</feature>
<keyword evidence="10" id="KW-0863">Zinc-finger</keyword>
<dbReference type="InterPro" id="IPR016024">
    <property type="entry name" value="ARM-type_fold"/>
</dbReference>
<dbReference type="InterPro" id="IPR036940">
    <property type="entry name" value="PI3/4_kinase_cat_sf"/>
</dbReference>
<feature type="region of interest" description="Disordered" evidence="21">
    <location>
        <begin position="1102"/>
        <end position="1130"/>
    </location>
</feature>
<feature type="domain" description="C2H2-type" evidence="22">
    <location>
        <begin position="1228"/>
        <end position="1249"/>
    </location>
</feature>
<dbReference type="FunFam" id="3.30.160.60:FF:000097">
    <property type="entry name" value="Zinc finger protein"/>
    <property type="match status" value="1"/>
</dbReference>
<dbReference type="GO" id="GO:0012505">
    <property type="term" value="C:endomembrane system"/>
    <property type="evidence" value="ECO:0007669"/>
    <property type="project" value="UniProtKB-SubCell"/>
</dbReference>
<dbReference type="Proteomes" id="UP000829354">
    <property type="component" value="Chromosome I"/>
</dbReference>
<keyword evidence="17" id="KW-0804">Transcription</keyword>
<evidence type="ECO:0000256" key="18">
    <source>
        <dbReference type="ARBA" id="ARBA00023242"/>
    </source>
</evidence>
<evidence type="ECO:0000256" key="19">
    <source>
        <dbReference type="ARBA" id="ARBA00029930"/>
    </source>
</evidence>
<evidence type="ECO:0000256" key="9">
    <source>
        <dbReference type="ARBA" id="ARBA00022741"/>
    </source>
</evidence>
<evidence type="ECO:0000313" key="24">
    <source>
        <dbReference type="Proteomes" id="UP000829354"/>
    </source>
</evidence>
<feature type="region of interest" description="Disordered" evidence="21">
    <location>
        <begin position="438"/>
        <end position="480"/>
    </location>
</feature>
<evidence type="ECO:0000256" key="13">
    <source>
        <dbReference type="ARBA" id="ARBA00022840"/>
    </source>
</evidence>
<dbReference type="InterPro" id="IPR018936">
    <property type="entry name" value="PI3/4_kinase_CS"/>
</dbReference>
<dbReference type="Gene3D" id="1.25.40.70">
    <property type="entry name" value="Phosphatidylinositol 3-kinase, accessory domain (PIK)"/>
    <property type="match status" value="1"/>
</dbReference>
<dbReference type="InterPro" id="IPR001263">
    <property type="entry name" value="PI3K_accessory_dom"/>
</dbReference>
<keyword evidence="13" id="KW-0067">ATP-binding</keyword>
<keyword evidence="12" id="KW-0862">Zinc</keyword>
<dbReference type="SMART" id="SM00355">
    <property type="entry name" value="ZnF_C2H2"/>
    <property type="match status" value="7"/>
</dbReference>
<dbReference type="CDD" id="cd08397">
    <property type="entry name" value="C2_PI3K_class_III"/>
    <property type="match status" value="1"/>
</dbReference>
<keyword evidence="6" id="KW-0808">Transferase</keyword>
<dbReference type="SMART" id="SM00145">
    <property type="entry name" value="PI3Ka"/>
    <property type="match status" value="1"/>
</dbReference>
<dbReference type="PROSITE" id="PS00916">
    <property type="entry name" value="PI3_4_KINASE_2"/>
    <property type="match status" value="1"/>
</dbReference>
<dbReference type="GO" id="GO:0005634">
    <property type="term" value="C:nucleus"/>
    <property type="evidence" value="ECO:0007669"/>
    <property type="project" value="UniProtKB-SubCell"/>
</dbReference>
<keyword evidence="14" id="KW-0805">Transcription regulation</keyword>
<dbReference type="CDD" id="cd00870">
    <property type="entry name" value="PI3Ka_III"/>
    <property type="match status" value="1"/>
</dbReference>
<evidence type="ECO:0000256" key="15">
    <source>
        <dbReference type="ARBA" id="ARBA00023125"/>
    </source>
</evidence>
<dbReference type="FunFam" id="3.30.160.60:FF:002343">
    <property type="entry name" value="Zinc finger protein 33A"/>
    <property type="match status" value="1"/>
</dbReference>
<evidence type="ECO:0000256" key="14">
    <source>
        <dbReference type="ARBA" id="ARBA00023015"/>
    </source>
</evidence>
<organism evidence="23 24">
    <name type="scientific">Caenorhabditis briggsae</name>
    <dbReference type="NCBI Taxonomy" id="6238"/>
    <lineage>
        <taxon>Eukaryota</taxon>
        <taxon>Metazoa</taxon>
        <taxon>Ecdysozoa</taxon>
        <taxon>Nematoda</taxon>
        <taxon>Chromadorea</taxon>
        <taxon>Rhabditida</taxon>
        <taxon>Rhabditina</taxon>
        <taxon>Rhabditomorpha</taxon>
        <taxon>Rhabditoidea</taxon>
        <taxon>Rhabditidae</taxon>
        <taxon>Peloderinae</taxon>
        <taxon>Caenorhabditis</taxon>
    </lineage>
</organism>
<dbReference type="PROSITE" id="PS00028">
    <property type="entry name" value="ZINC_FINGER_C2H2_1"/>
    <property type="match status" value="7"/>
</dbReference>
<dbReference type="GO" id="GO:0008270">
    <property type="term" value="F:zinc ion binding"/>
    <property type="evidence" value="ECO:0007669"/>
    <property type="project" value="UniProtKB-KW"/>
</dbReference>
<evidence type="ECO:0000256" key="1">
    <source>
        <dbReference type="ARBA" id="ARBA00003767"/>
    </source>
</evidence>
<dbReference type="InterPro" id="IPR036236">
    <property type="entry name" value="Znf_C2H2_sf"/>
</dbReference>
<evidence type="ECO:0000256" key="17">
    <source>
        <dbReference type="ARBA" id="ARBA00023163"/>
    </source>
</evidence>
<dbReference type="InterPro" id="IPR013087">
    <property type="entry name" value="Znf_C2H2_type"/>
</dbReference>
<keyword evidence="20" id="KW-0175">Coiled coil</keyword>
<keyword evidence="7" id="KW-0479">Metal-binding</keyword>
<evidence type="ECO:0000256" key="12">
    <source>
        <dbReference type="ARBA" id="ARBA00022833"/>
    </source>
</evidence>
<comment type="function">
    <text evidence="1">May be involved in transcriptional regulation.</text>
</comment>
<keyword evidence="15" id="KW-0238">DNA-binding</keyword>
<dbReference type="PANTHER" id="PTHR10048:SF7">
    <property type="entry name" value="PHOSPHATIDYLINOSITOL 3-KINASE CATALYTIC SUBUNIT TYPE 3"/>
    <property type="match status" value="1"/>
</dbReference>
<evidence type="ECO:0000256" key="5">
    <source>
        <dbReference type="ARBA" id="ARBA00019787"/>
    </source>
</evidence>
<feature type="coiled-coil region" evidence="20">
    <location>
        <begin position="517"/>
        <end position="551"/>
    </location>
</feature>
<dbReference type="FunFam" id="1.10.1070.11:FF:000002">
    <property type="entry name" value="Phosphatidylinositol 3-kinase catalytic subunit type 3"/>
    <property type="match status" value="1"/>
</dbReference>
<dbReference type="GO" id="GO:0003677">
    <property type="term" value="F:DNA binding"/>
    <property type="evidence" value="ECO:0007669"/>
    <property type="project" value="UniProtKB-KW"/>
</dbReference>
<dbReference type="SUPFAM" id="SSF57667">
    <property type="entry name" value="beta-beta-alpha zinc fingers"/>
    <property type="match status" value="3"/>
</dbReference>
<dbReference type="FunFam" id="3.30.1010.10:FF:000016">
    <property type="entry name" value="Phosphatidylinositol 3-kinase catalytic subunit type 3"/>
    <property type="match status" value="1"/>
</dbReference>
<keyword evidence="16" id="KW-0472">Membrane</keyword>
<evidence type="ECO:0000313" key="23">
    <source>
        <dbReference type="EMBL" id="UMM10567.1"/>
    </source>
</evidence>
<evidence type="ECO:0000256" key="3">
    <source>
        <dbReference type="ARBA" id="ARBA00004184"/>
    </source>
</evidence>
<dbReference type="SUPFAM" id="SSF56112">
    <property type="entry name" value="Protein kinase-like (PK-like)"/>
    <property type="match status" value="1"/>
</dbReference>
<dbReference type="Pfam" id="PF00613">
    <property type="entry name" value="PI3Ka"/>
    <property type="match status" value="1"/>
</dbReference>
<evidence type="ECO:0000256" key="16">
    <source>
        <dbReference type="ARBA" id="ARBA00023136"/>
    </source>
</evidence>
<dbReference type="PANTHER" id="PTHR10048">
    <property type="entry name" value="PHOSPHATIDYLINOSITOL KINASE"/>
    <property type="match status" value="1"/>
</dbReference>
<sequence>MFRFHTRMIPGMRATPPTESFSFVYSCDLQTNVQIKVAEFEGIFRDVINPVRRLSQVFAEITVYCNNQQIGYPVCTSFSTPPDSSQLARQKLIQRWNEWLTLPIRYADLSRDSFLHITIWEHDDDAEAVNSTFPRRLVAQSRISMFSKRGILKSGVIDVQMTISTEPDPFTKQAETWKFSDTWGEEIDLLIKQVNRQSRGLIEDVQWLDPFVARRIELIRAKYKHMSPERHIFLVLEMAAIRLGPTFYKVVYYEDESKNFQMRISASAATSGTSCNRYCLSDPELLLDSLAEVKHSAMTRRIRDSGDERHRQVKPNKQAKDRLEMIVNLPSSQVLTREQRDLVWKFRHYLRQFPKALNKYLRSVNWAQPQEVKMALALMNDWELIEAEDALELLSSAFTHPAVRAYSVSRLLEAASPEQVLLYLPQLVQALKYEHNQQKMDEQQQKEEGSEEIQKALTPSEDPASGEAGTTKKEKRKAPPSGDLATFLIDYALASPKVSNYLYWHLKTEIESTKTTEEHLSNMYQRIQDRLKEALEKRHDTRDQVDSLQKQQIFVEDLIVLMNEAKARGGRLNDGKSAEFRTMLSRAKHMLDLKGVHLPLDPSYRLISVIPDTAGFFKSEMMPAKISFKVQPVTGKVDKNFLEEYTVIFKTGDDLRQDQLIQQMVRLIDIILKKEQLDLKLTPYLVLATGVGQGFVQCIKSKPLRAIQEQYKAHKLDCIREAMKELRPGDGPFGIEPNVIDNYVRSLAGYSVIMYILGLGDRHLDNLLLCENGKLFHVDFGFILGRDPKPMPPPMKLTSEMVQVMGGAKSQQFLEFVQHVDSAYRILRRHSNVLLNLFSLMLDAGIPDIASEPDKAIFKIEQRLRLDLSDEAATKHIFTQIESSLNAKMAMISDIIHAYKQNLMSPTIMKIEDGIEDELQMLQDPEPIFEEWAVDEALESNMITEENIKNIKPFFQTKRKRTNRPATVTACQVCGLELKYPSRMKEHMRTHTGEKPFSCDQCGKRFSQNTPYMHHYRAQHLGDFPFTCGFGCGRRFVSNARKNAHELRHRGEKRQGPPRPHLKPDKKMICPQLESQSILIDNGGLAMSASSIFVAPPDLSTGYDTPSTSTATSRSLHYAPQRSKSSLNFPLEDDGLPIDEEELTEKELESNARIDDVISTVLQKVLNVPHPHDETQTVETDKVPKKRAYAKTRLATIAQCGVCGLYLKHPSKIAEHIRTHTGEKPYQCGECGLMLSKASSLKTHIKRMHTAERTVQCTWCNATFVNDSVRKEHEMAVHAGVKRYTCIVKGCNAVFARRCYMMRHRRNVHPELFTPIFDNEEVNAEEEIDPVLGGPKYDYVYEEADPPMVVLTMEEIKMMNEFDEEEFVEQGGAIG</sequence>
<dbReference type="Pfam" id="PF00454">
    <property type="entry name" value="PI3_PI4_kinase"/>
    <property type="match status" value="1"/>
</dbReference>
<dbReference type="GO" id="GO:0005524">
    <property type="term" value="F:ATP binding"/>
    <property type="evidence" value="ECO:0007669"/>
    <property type="project" value="UniProtKB-KW"/>
</dbReference>
<feature type="compositionally biased region" description="Basic and acidic residues" evidence="21">
    <location>
        <begin position="438"/>
        <end position="454"/>
    </location>
</feature>
<dbReference type="InterPro" id="IPR035892">
    <property type="entry name" value="C2_domain_sf"/>
</dbReference>
<feature type="domain" description="C2H2-type" evidence="22">
    <location>
        <begin position="1257"/>
        <end position="1278"/>
    </location>
</feature>
<dbReference type="InterPro" id="IPR015433">
    <property type="entry name" value="PI3/4_kinase"/>
</dbReference>
<dbReference type="InterPro" id="IPR042236">
    <property type="entry name" value="PI3K_accessory_sf"/>
</dbReference>
<keyword evidence="8" id="KW-0677">Repeat</keyword>
<dbReference type="InterPro" id="IPR057756">
    <property type="entry name" value="PI3-kinase_type3/VPS34_cat"/>
</dbReference>
<dbReference type="Pfam" id="PF00096">
    <property type="entry name" value="zf-C2H2"/>
    <property type="match status" value="1"/>
</dbReference>
<dbReference type="SMART" id="SM00146">
    <property type="entry name" value="PI3Kc"/>
    <property type="match status" value="1"/>
</dbReference>
<dbReference type="Gene3D" id="2.60.40.150">
    <property type="entry name" value="C2 domain"/>
    <property type="match status" value="1"/>
</dbReference>
<dbReference type="Gene3D" id="3.30.1010.10">
    <property type="entry name" value="Phosphatidylinositol 3-kinase Catalytic Subunit, Chain A, domain 4"/>
    <property type="match status" value="1"/>
</dbReference>
<evidence type="ECO:0000256" key="6">
    <source>
        <dbReference type="ARBA" id="ARBA00022679"/>
    </source>
</evidence>
<feature type="domain" description="C2H2-type" evidence="22">
    <location>
        <begin position="1200"/>
        <end position="1220"/>
    </location>
</feature>
<dbReference type="CDD" id="cd00896">
    <property type="entry name" value="PI3Kc_III"/>
    <property type="match status" value="1"/>
</dbReference>
<accession>A0AAE9J213</accession>
<dbReference type="Pfam" id="PF00792">
    <property type="entry name" value="PI3K_C2"/>
    <property type="match status" value="1"/>
</dbReference>
<dbReference type="EC" id="2.7.1.137" evidence="4"/>
<feature type="domain" description="C2H2-type" evidence="22">
    <location>
        <begin position="971"/>
        <end position="991"/>
    </location>
</feature>
<dbReference type="EMBL" id="CP092620">
    <property type="protein sequence ID" value="UMM10567.1"/>
    <property type="molecule type" value="Genomic_DNA"/>
</dbReference>
<proteinExistence type="predicted"/>
<feature type="domain" description="C2H2-type" evidence="22">
    <location>
        <begin position="1028"/>
        <end position="1049"/>
    </location>
</feature>